<dbReference type="STRING" id="40578.Xbed_01508"/>
<dbReference type="AlphaFoldDB" id="A0A1Y2SR30"/>
<comment type="caution">
    <text evidence="1">The sequence shown here is derived from an EMBL/GenBank/DDBJ whole genome shotgun (WGS) entry which is preliminary data.</text>
</comment>
<dbReference type="EMBL" id="MUBK01000010">
    <property type="protein sequence ID" value="OTA20283.1"/>
    <property type="molecule type" value="Genomic_DNA"/>
</dbReference>
<protein>
    <submittedName>
        <fullName evidence="1">Short-chain dehydrogenase</fullName>
    </submittedName>
</protein>
<dbReference type="RefSeq" id="WP_086112298.1">
    <property type="nucleotide sequence ID" value="NZ_CAWNHF010000002.1"/>
</dbReference>
<evidence type="ECO:0000313" key="1">
    <source>
        <dbReference type="EMBL" id="OTA20283.1"/>
    </source>
</evidence>
<dbReference type="Proteomes" id="UP000194204">
    <property type="component" value="Unassembled WGS sequence"/>
</dbReference>
<evidence type="ECO:0000313" key="2">
    <source>
        <dbReference type="Proteomes" id="UP000194204"/>
    </source>
</evidence>
<organism evidence="1 2">
    <name type="scientific">Xenorhabdus beddingii</name>
    <dbReference type="NCBI Taxonomy" id="40578"/>
    <lineage>
        <taxon>Bacteria</taxon>
        <taxon>Pseudomonadati</taxon>
        <taxon>Pseudomonadota</taxon>
        <taxon>Gammaproteobacteria</taxon>
        <taxon>Enterobacterales</taxon>
        <taxon>Morganellaceae</taxon>
        <taxon>Xenorhabdus</taxon>
    </lineage>
</organism>
<sequence>MKYTILICGYPAVACRFGKAGQIVPEDIAEQFWKRYITRQIPPIIFGSTRPVSETATHA</sequence>
<gene>
    <name evidence="1" type="ORF">Xbed_01508</name>
</gene>
<dbReference type="OrthoDB" id="5513072at2"/>
<keyword evidence="2" id="KW-1185">Reference proteome</keyword>
<proteinExistence type="predicted"/>
<accession>A0A1Y2SR30</accession>
<reference evidence="1 2" key="1">
    <citation type="submission" date="2017-01" db="EMBL/GenBank/DDBJ databases">
        <title>Deconstructing symbiosis and pathogenesis requirements using a combined genomic-metabolomic approach.</title>
        <authorList>
            <person name="Tobias N.J."/>
            <person name="Wolff H."/>
            <person name="Djahanschiri B."/>
            <person name="Ebersberger I."/>
            <person name="Bode H.B."/>
        </authorList>
    </citation>
    <scope>NUCLEOTIDE SEQUENCE [LARGE SCALE GENOMIC DNA]</scope>
    <source>
        <strain evidence="1 2">DSM 4764</strain>
    </source>
</reference>
<name>A0A1Y2SR30_9GAMM</name>